<protein>
    <submittedName>
        <fullName evidence="5">AraC family transcriptional regulator</fullName>
    </submittedName>
</protein>
<dbReference type="GO" id="GO:0003700">
    <property type="term" value="F:DNA-binding transcription factor activity"/>
    <property type="evidence" value="ECO:0007669"/>
    <property type="project" value="InterPro"/>
</dbReference>
<dbReference type="SUPFAM" id="SSF46689">
    <property type="entry name" value="Homeodomain-like"/>
    <property type="match status" value="2"/>
</dbReference>
<keyword evidence="1" id="KW-0805">Transcription regulation</keyword>
<organism evidence="5 6">
    <name type="scientific">Pusillibacter faecalis</name>
    <dbReference type="NCBI Taxonomy" id="2714358"/>
    <lineage>
        <taxon>Bacteria</taxon>
        <taxon>Bacillati</taxon>
        <taxon>Bacillota</taxon>
        <taxon>Clostridia</taxon>
        <taxon>Eubacteriales</taxon>
        <taxon>Oscillospiraceae</taxon>
        <taxon>Pusillibacter</taxon>
    </lineage>
</organism>
<dbReference type="GO" id="GO:0043565">
    <property type="term" value="F:sequence-specific DNA binding"/>
    <property type="evidence" value="ECO:0007669"/>
    <property type="project" value="InterPro"/>
</dbReference>
<gene>
    <name evidence="5" type="ORF">MM59RIKEN_05480</name>
</gene>
<evidence type="ECO:0000256" key="2">
    <source>
        <dbReference type="ARBA" id="ARBA00023125"/>
    </source>
</evidence>
<keyword evidence="2" id="KW-0238">DNA-binding</keyword>
<dbReference type="Gene3D" id="1.10.10.60">
    <property type="entry name" value="Homeodomain-like"/>
    <property type="match status" value="1"/>
</dbReference>
<evidence type="ECO:0000256" key="3">
    <source>
        <dbReference type="ARBA" id="ARBA00023163"/>
    </source>
</evidence>
<evidence type="ECO:0000313" key="6">
    <source>
        <dbReference type="Proteomes" id="UP000679848"/>
    </source>
</evidence>
<dbReference type="Pfam" id="PF12833">
    <property type="entry name" value="HTH_18"/>
    <property type="match status" value="1"/>
</dbReference>
<evidence type="ECO:0000313" key="5">
    <source>
        <dbReference type="EMBL" id="BCK83229.1"/>
    </source>
</evidence>
<dbReference type="InterPro" id="IPR018060">
    <property type="entry name" value="HTH_AraC"/>
</dbReference>
<dbReference type="PRINTS" id="PR00032">
    <property type="entry name" value="HTHARAC"/>
</dbReference>
<evidence type="ECO:0000259" key="4">
    <source>
        <dbReference type="PROSITE" id="PS01124"/>
    </source>
</evidence>
<dbReference type="AlphaFoldDB" id="A0A810Q4I5"/>
<dbReference type="PANTHER" id="PTHR47893">
    <property type="entry name" value="REGULATORY PROTEIN PCHR"/>
    <property type="match status" value="1"/>
</dbReference>
<dbReference type="PANTHER" id="PTHR47893:SF1">
    <property type="entry name" value="REGULATORY PROTEIN PCHR"/>
    <property type="match status" value="1"/>
</dbReference>
<dbReference type="SMART" id="SM00342">
    <property type="entry name" value="HTH_ARAC"/>
    <property type="match status" value="1"/>
</dbReference>
<name>A0A810Q4I5_9FIRM</name>
<keyword evidence="6" id="KW-1185">Reference proteome</keyword>
<dbReference type="PROSITE" id="PS01124">
    <property type="entry name" value="HTH_ARAC_FAMILY_2"/>
    <property type="match status" value="1"/>
</dbReference>
<dbReference type="EMBL" id="AP023420">
    <property type="protein sequence ID" value="BCK83229.1"/>
    <property type="molecule type" value="Genomic_DNA"/>
</dbReference>
<sequence length="316" mass="36270">MGRTDFNPEWYGAQAKVLTSNEDQMVVDYGCNGRGIVKSYKLFDGIQLCFLDFETDESMKAQKFNPDIIQVTHCQTGRYECEFTNHTVAYLPKGYFSIAATAYLPASFSFPLGKYYGVSLVIDRQALSEETRRIMQTIPINLDKIGATLGLETRWYVSDTPPQLQHLFLELYTAVEAETTGYFKIKALELLYHMEQLTRVNGCDSKYFDKKQIQATKVIREYLISHLDEKVSLEQLAKEVHLNLSVFHLIFSHIYGDTPYAYLKKYKMNLAAQWLSENKMKIGDIALELGYSNASKFAKAFQSVYGILPKDYRKNS</sequence>
<dbReference type="InterPro" id="IPR020449">
    <property type="entry name" value="Tscrpt_reg_AraC-type_HTH"/>
</dbReference>
<dbReference type="InterPro" id="IPR018062">
    <property type="entry name" value="HTH_AraC-typ_CS"/>
</dbReference>
<dbReference type="RefSeq" id="WP_055179572.1">
    <property type="nucleotide sequence ID" value="NZ_AP023420.1"/>
</dbReference>
<dbReference type="InterPro" id="IPR053142">
    <property type="entry name" value="PchR_regulatory_protein"/>
</dbReference>
<keyword evidence="3" id="KW-0804">Transcription</keyword>
<dbReference type="Proteomes" id="UP000679848">
    <property type="component" value="Chromosome"/>
</dbReference>
<dbReference type="KEGG" id="pfaa:MM59RIKEN_05480"/>
<accession>A0A810Q4I5</accession>
<evidence type="ECO:0000256" key="1">
    <source>
        <dbReference type="ARBA" id="ARBA00023015"/>
    </source>
</evidence>
<dbReference type="InterPro" id="IPR009057">
    <property type="entry name" value="Homeodomain-like_sf"/>
</dbReference>
<proteinExistence type="predicted"/>
<reference evidence="5" key="1">
    <citation type="submission" date="2020-09" db="EMBL/GenBank/DDBJ databases">
        <title>New species isolated from human feces.</title>
        <authorList>
            <person name="Kitahara M."/>
            <person name="Shigeno Y."/>
            <person name="Shime M."/>
            <person name="Matsumoto Y."/>
            <person name="Nakamura S."/>
            <person name="Motooka D."/>
            <person name="Fukuoka S."/>
            <person name="Nishikawa H."/>
            <person name="Benno Y."/>
        </authorList>
    </citation>
    <scope>NUCLEOTIDE SEQUENCE</scope>
    <source>
        <strain evidence="5">MM59</strain>
    </source>
</reference>
<feature type="domain" description="HTH araC/xylS-type" evidence="4">
    <location>
        <begin position="217"/>
        <end position="315"/>
    </location>
</feature>
<dbReference type="PROSITE" id="PS00041">
    <property type="entry name" value="HTH_ARAC_FAMILY_1"/>
    <property type="match status" value="1"/>
</dbReference>